<dbReference type="EMBL" id="CAXIEN010000066">
    <property type="protein sequence ID" value="CAL1273201.1"/>
    <property type="molecule type" value="Genomic_DNA"/>
</dbReference>
<protein>
    <submittedName>
        <fullName evidence="1">Uncharacterized protein</fullName>
    </submittedName>
</protein>
<keyword evidence="2" id="KW-1185">Reference proteome</keyword>
<dbReference type="Proteomes" id="UP001497382">
    <property type="component" value="Unassembled WGS sequence"/>
</dbReference>
<gene>
    <name evidence="1" type="ORF">LARSCL_LOCUS6757</name>
</gene>
<dbReference type="AlphaFoldDB" id="A0AAV1ZPN1"/>
<organism evidence="1 2">
    <name type="scientific">Larinioides sclopetarius</name>
    <dbReference type="NCBI Taxonomy" id="280406"/>
    <lineage>
        <taxon>Eukaryota</taxon>
        <taxon>Metazoa</taxon>
        <taxon>Ecdysozoa</taxon>
        <taxon>Arthropoda</taxon>
        <taxon>Chelicerata</taxon>
        <taxon>Arachnida</taxon>
        <taxon>Araneae</taxon>
        <taxon>Araneomorphae</taxon>
        <taxon>Entelegynae</taxon>
        <taxon>Araneoidea</taxon>
        <taxon>Araneidae</taxon>
        <taxon>Larinioides</taxon>
    </lineage>
</organism>
<proteinExistence type="predicted"/>
<comment type="caution">
    <text evidence="1">The sequence shown here is derived from an EMBL/GenBank/DDBJ whole genome shotgun (WGS) entry which is preliminary data.</text>
</comment>
<name>A0AAV1ZPN1_9ARAC</name>
<accession>A0AAV1ZPN1</accession>
<reference evidence="1 2" key="1">
    <citation type="submission" date="2024-04" db="EMBL/GenBank/DDBJ databases">
        <authorList>
            <person name="Rising A."/>
            <person name="Reimegard J."/>
            <person name="Sonavane S."/>
            <person name="Akerstrom W."/>
            <person name="Nylinder S."/>
            <person name="Hedman E."/>
            <person name="Kallberg Y."/>
        </authorList>
    </citation>
    <scope>NUCLEOTIDE SEQUENCE [LARGE SCALE GENOMIC DNA]</scope>
</reference>
<evidence type="ECO:0000313" key="2">
    <source>
        <dbReference type="Proteomes" id="UP001497382"/>
    </source>
</evidence>
<feature type="non-terminal residue" evidence="1">
    <location>
        <position position="1"/>
    </location>
</feature>
<evidence type="ECO:0000313" key="1">
    <source>
        <dbReference type="EMBL" id="CAL1273201.1"/>
    </source>
</evidence>
<sequence>SALLSRKKLLHGVSLEVSGSNQGPSDSEAICRKKILHGVYILRSIGFEPMTL</sequence>